<keyword evidence="13 15" id="KW-0326">Glycosidase</keyword>
<evidence type="ECO:0000256" key="1">
    <source>
        <dbReference type="ARBA" id="ARBA00001668"/>
    </source>
</evidence>
<dbReference type="NCBIfam" id="TIGR00577">
    <property type="entry name" value="fpg"/>
    <property type="match status" value="1"/>
</dbReference>
<dbReference type="InterPro" id="IPR000214">
    <property type="entry name" value="Znf_DNA_glyclase/AP_lyase"/>
</dbReference>
<evidence type="ECO:0000256" key="8">
    <source>
        <dbReference type="ARBA" id="ARBA00022833"/>
    </source>
</evidence>
<dbReference type="InterPro" id="IPR010979">
    <property type="entry name" value="Ribosomal_uS13-like_H2TH"/>
</dbReference>
<dbReference type="SUPFAM" id="SSF46946">
    <property type="entry name" value="S13-like H2TH domain"/>
    <property type="match status" value="1"/>
</dbReference>
<evidence type="ECO:0000256" key="9">
    <source>
        <dbReference type="ARBA" id="ARBA00023125"/>
    </source>
</evidence>
<dbReference type="GO" id="GO:0006284">
    <property type="term" value="P:base-excision repair"/>
    <property type="evidence" value="ECO:0007669"/>
    <property type="project" value="InterPro"/>
</dbReference>
<dbReference type="Gene3D" id="3.20.190.10">
    <property type="entry name" value="MutM-like, N-terminal"/>
    <property type="match status" value="1"/>
</dbReference>
<evidence type="ECO:0000256" key="3">
    <source>
        <dbReference type="ARBA" id="ARBA00011245"/>
    </source>
</evidence>
<evidence type="ECO:0000313" key="18">
    <source>
        <dbReference type="EMBL" id="RZO25707.1"/>
    </source>
</evidence>
<evidence type="ECO:0000256" key="15">
    <source>
        <dbReference type="HAMAP-Rule" id="MF_00103"/>
    </source>
</evidence>
<evidence type="ECO:0000256" key="12">
    <source>
        <dbReference type="ARBA" id="ARBA00023268"/>
    </source>
</evidence>
<proteinExistence type="inferred from homology"/>
<accession>A0A520MWU9</accession>
<comment type="similarity">
    <text evidence="2 15">Belongs to the FPG family.</text>
</comment>
<dbReference type="SMART" id="SM01232">
    <property type="entry name" value="H2TH"/>
    <property type="match status" value="1"/>
</dbReference>
<dbReference type="PROSITE" id="PS01242">
    <property type="entry name" value="ZF_FPG_1"/>
    <property type="match status" value="1"/>
</dbReference>
<evidence type="ECO:0000313" key="19">
    <source>
        <dbReference type="Proteomes" id="UP000315825"/>
    </source>
</evidence>
<reference evidence="18 19" key="1">
    <citation type="submission" date="2019-02" db="EMBL/GenBank/DDBJ databases">
        <title>Prokaryotic population dynamics and viral predation in marine succession experiment using metagenomics: the confinement effect.</title>
        <authorList>
            <person name="Haro-Moreno J.M."/>
            <person name="Rodriguez-Valera F."/>
            <person name="Lopez-Perez M."/>
        </authorList>
    </citation>
    <scope>NUCLEOTIDE SEQUENCE [LARGE SCALE GENOMIC DNA]</scope>
    <source>
        <strain evidence="18">MED-G159</strain>
    </source>
</reference>
<feature type="binding site" evidence="15">
    <location>
        <position position="100"/>
    </location>
    <ligand>
        <name>DNA</name>
        <dbReference type="ChEBI" id="CHEBI:16991"/>
    </ligand>
</feature>
<dbReference type="InterPro" id="IPR015887">
    <property type="entry name" value="DNA_glyclase_Znf_dom_DNA_BS"/>
</dbReference>
<feature type="active site" description="Proton donor" evidence="15">
    <location>
        <position position="12"/>
    </location>
</feature>
<dbReference type="Proteomes" id="UP000315825">
    <property type="component" value="Unassembled WGS sequence"/>
</dbReference>
<dbReference type="GO" id="GO:0034039">
    <property type="term" value="F:8-oxo-7,8-dihydroguanine DNA N-glycosylase activity"/>
    <property type="evidence" value="ECO:0007669"/>
    <property type="project" value="TreeGrafter"/>
</dbReference>
<dbReference type="PANTHER" id="PTHR22993">
    <property type="entry name" value="FORMAMIDOPYRIMIDINE-DNA GLYCOSYLASE"/>
    <property type="match status" value="1"/>
</dbReference>
<dbReference type="GO" id="GO:0140078">
    <property type="term" value="F:class I DNA-(apurinic or apyrimidinic site) endonuclease activity"/>
    <property type="evidence" value="ECO:0007669"/>
    <property type="project" value="UniProtKB-EC"/>
</dbReference>
<evidence type="ECO:0000259" key="17">
    <source>
        <dbReference type="PROSITE" id="PS51068"/>
    </source>
</evidence>
<sequence length="280" mass="31863">MGNKRKFRIVPELPEVETTKRGIEPHLLKNKLINCKVNNGSFRIPFEKKSFSRVSGFTINEIKRIAKYISIVFSDKSQLIIHLGMTGTLRVTGKPPNLKHDHIIFEINNGNHLIFNDPRRFGLVKILDSDEKFHLLDNNGPDPFDKQVDSQFLYQKITNRKSTIKSMLLNNKIISGIGNIYASEILFSSKISPTTNCNKLTKEDCKKIIISAKTVLNHAIKFGGTTLSDYFNADAKPGYFKNELNVYERAGESCKKCSTKIVQIVQNNRSTYFCPKCQKT</sequence>
<dbReference type="SMART" id="SM00898">
    <property type="entry name" value="Fapy_DNA_glyco"/>
    <property type="match status" value="1"/>
</dbReference>
<evidence type="ECO:0000256" key="13">
    <source>
        <dbReference type="ARBA" id="ARBA00023295"/>
    </source>
</evidence>
<keyword evidence="8 15" id="KW-0862">Zinc</keyword>
<dbReference type="InterPro" id="IPR015886">
    <property type="entry name" value="H2TH_FPG"/>
</dbReference>
<comment type="caution">
    <text evidence="18">The sequence shown here is derived from an EMBL/GenBank/DDBJ whole genome shotgun (WGS) entry which is preliminary data.</text>
</comment>
<comment type="catalytic activity">
    <reaction evidence="1 15">
        <text>Hydrolysis of DNA containing ring-opened 7-methylguanine residues, releasing 2,6-diamino-4-hydroxy-5-(N-methyl)formamidopyrimidine.</text>
        <dbReference type="EC" id="3.2.2.23"/>
    </reaction>
</comment>
<dbReference type="InterPro" id="IPR012319">
    <property type="entry name" value="FPG_cat"/>
</dbReference>
<dbReference type="SUPFAM" id="SSF81624">
    <property type="entry name" value="N-terminal domain of MutM-like DNA repair proteins"/>
    <property type="match status" value="1"/>
</dbReference>
<evidence type="ECO:0000256" key="5">
    <source>
        <dbReference type="ARBA" id="ARBA00022763"/>
    </source>
</evidence>
<evidence type="ECO:0000256" key="4">
    <source>
        <dbReference type="ARBA" id="ARBA00022723"/>
    </source>
</evidence>
<dbReference type="SUPFAM" id="SSF57716">
    <property type="entry name" value="Glucocorticoid receptor-like (DNA-binding domain)"/>
    <property type="match status" value="1"/>
</dbReference>
<dbReference type="InterPro" id="IPR035937">
    <property type="entry name" value="FPG_N"/>
</dbReference>
<feature type="domain" description="FPG-type" evidence="16">
    <location>
        <begin position="245"/>
        <end position="279"/>
    </location>
</feature>
<comment type="catalytic activity">
    <reaction evidence="14 15">
        <text>2'-deoxyribonucleotide-(2'-deoxyribose 5'-phosphate)-2'-deoxyribonucleotide-DNA = a 3'-end 2'-deoxyribonucleotide-(2,3-dehydro-2,3-deoxyribose 5'-phosphate)-DNA + a 5'-end 5'-phospho-2'-deoxyribonucleoside-DNA + H(+)</text>
        <dbReference type="Rhea" id="RHEA:66592"/>
        <dbReference type="Rhea" id="RHEA-COMP:13180"/>
        <dbReference type="Rhea" id="RHEA-COMP:16897"/>
        <dbReference type="Rhea" id="RHEA-COMP:17067"/>
        <dbReference type="ChEBI" id="CHEBI:15378"/>
        <dbReference type="ChEBI" id="CHEBI:136412"/>
        <dbReference type="ChEBI" id="CHEBI:157695"/>
        <dbReference type="ChEBI" id="CHEBI:167181"/>
        <dbReference type="EC" id="4.2.99.18"/>
    </reaction>
</comment>
<dbReference type="GO" id="GO:0003684">
    <property type="term" value="F:damaged DNA binding"/>
    <property type="evidence" value="ECO:0007669"/>
    <property type="project" value="InterPro"/>
</dbReference>
<dbReference type="AlphaFoldDB" id="A0A520MWU9"/>
<feature type="binding site" evidence="15">
    <location>
        <position position="119"/>
    </location>
    <ligand>
        <name>DNA</name>
        <dbReference type="ChEBI" id="CHEBI:16991"/>
    </ligand>
</feature>
<keyword evidence="4 15" id="KW-0479">Metal-binding</keyword>
<evidence type="ECO:0000256" key="7">
    <source>
        <dbReference type="ARBA" id="ARBA00022801"/>
    </source>
</evidence>
<keyword evidence="7 15" id="KW-0378">Hydrolase</keyword>
<keyword evidence="5 15" id="KW-0227">DNA damage</keyword>
<dbReference type="FunFam" id="1.10.8.50:FF:000003">
    <property type="entry name" value="Formamidopyrimidine-DNA glycosylase"/>
    <property type="match status" value="1"/>
</dbReference>
<keyword evidence="12 15" id="KW-0511">Multifunctional enzyme</keyword>
<dbReference type="NCBIfam" id="NF002211">
    <property type="entry name" value="PRK01103.1"/>
    <property type="match status" value="1"/>
</dbReference>
<evidence type="ECO:0000256" key="14">
    <source>
        <dbReference type="ARBA" id="ARBA00044632"/>
    </source>
</evidence>
<dbReference type="GO" id="GO:0008270">
    <property type="term" value="F:zinc ion binding"/>
    <property type="evidence" value="ECO:0007669"/>
    <property type="project" value="UniProtKB-UniRule"/>
</dbReference>
<keyword evidence="11 15" id="KW-0456">Lyase</keyword>
<dbReference type="Pfam" id="PF01149">
    <property type="entry name" value="Fapy_DNA_glyco"/>
    <property type="match status" value="1"/>
</dbReference>
<dbReference type="EC" id="4.2.99.18" evidence="15"/>
<feature type="active site" description="Proton donor; for delta-elimination activity" evidence="15">
    <location>
        <position position="269"/>
    </location>
</feature>
<dbReference type="Pfam" id="PF06827">
    <property type="entry name" value="zf-FPG_IleRS"/>
    <property type="match status" value="1"/>
</dbReference>
<dbReference type="Gene3D" id="1.10.8.50">
    <property type="match status" value="1"/>
</dbReference>
<evidence type="ECO:0000256" key="6">
    <source>
        <dbReference type="ARBA" id="ARBA00022771"/>
    </source>
</evidence>
<dbReference type="PANTHER" id="PTHR22993:SF9">
    <property type="entry name" value="FORMAMIDOPYRIMIDINE-DNA GLYCOSYLASE"/>
    <property type="match status" value="1"/>
</dbReference>
<evidence type="ECO:0000259" key="16">
    <source>
        <dbReference type="PROSITE" id="PS51066"/>
    </source>
</evidence>
<dbReference type="CDD" id="cd08966">
    <property type="entry name" value="EcFpg-like_N"/>
    <property type="match status" value="1"/>
</dbReference>
<comment type="cofactor">
    <cofactor evidence="15">
        <name>Zn(2+)</name>
        <dbReference type="ChEBI" id="CHEBI:29105"/>
    </cofactor>
    <text evidence="15">Binds 1 zinc ion per subunit.</text>
</comment>
<dbReference type="InterPro" id="IPR010663">
    <property type="entry name" value="Znf_FPG/IleRS"/>
</dbReference>
<dbReference type="Pfam" id="PF06831">
    <property type="entry name" value="H2TH"/>
    <property type="match status" value="1"/>
</dbReference>
<comment type="function">
    <text evidence="15">Involved in base excision repair of DNA damaged by oxidation or by mutagenic agents. Acts as DNA glycosylase that recognizes and removes damaged bases. Has a preference for oxidized purines, such as 7,8-dihydro-8-oxoguanine (8-oxoG). Has AP (apurinic/apyrimidinic) lyase activity and introduces nicks in the DNA strand. Cleaves the DNA backbone by beta-delta elimination to generate a single-strand break at the site of the removed base with both 3'- and 5'-phosphates.</text>
</comment>
<dbReference type="EMBL" id="SHBE01000012">
    <property type="protein sequence ID" value="RZO25707.1"/>
    <property type="molecule type" value="Genomic_DNA"/>
</dbReference>
<keyword evidence="9 15" id="KW-0238">DNA-binding</keyword>
<dbReference type="InterPro" id="IPR020629">
    <property type="entry name" value="FPG_Glyclase"/>
</dbReference>
<name>A0A520MWU9_9GAMM</name>
<feature type="binding site" evidence="15">
    <location>
        <position position="160"/>
    </location>
    <ligand>
        <name>DNA</name>
        <dbReference type="ChEBI" id="CHEBI:16991"/>
    </ligand>
</feature>
<organism evidence="18 19">
    <name type="scientific">SAR86 cluster bacterium</name>
    <dbReference type="NCBI Taxonomy" id="2030880"/>
    <lineage>
        <taxon>Bacteria</taxon>
        <taxon>Pseudomonadati</taxon>
        <taxon>Pseudomonadota</taxon>
        <taxon>Gammaproteobacteria</taxon>
        <taxon>SAR86 cluster</taxon>
    </lineage>
</organism>
<dbReference type="EC" id="3.2.2.23" evidence="15"/>
<feature type="active site" description="Proton donor; for beta-elimination activity" evidence="15">
    <location>
        <position position="67"/>
    </location>
</feature>
<dbReference type="HAMAP" id="MF_00103">
    <property type="entry name" value="Fapy_DNA_glycosyl"/>
    <property type="match status" value="1"/>
</dbReference>
<evidence type="ECO:0000256" key="2">
    <source>
        <dbReference type="ARBA" id="ARBA00009409"/>
    </source>
</evidence>
<comment type="subunit">
    <text evidence="3 15">Monomer.</text>
</comment>
<feature type="active site" description="Schiff-base intermediate with DNA" evidence="15">
    <location>
        <position position="11"/>
    </location>
</feature>
<keyword evidence="10 15" id="KW-0234">DNA repair</keyword>
<evidence type="ECO:0000256" key="11">
    <source>
        <dbReference type="ARBA" id="ARBA00023239"/>
    </source>
</evidence>
<keyword evidence="6 15" id="KW-0863">Zinc-finger</keyword>
<feature type="domain" description="Formamidopyrimidine-DNA glycosylase catalytic" evidence="17">
    <location>
        <begin position="11"/>
        <end position="122"/>
    </location>
</feature>
<dbReference type="PROSITE" id="PS51066">
    <property type="entry name" value="ZF_FPG_2"/>
    <property type="match status" value="1"/>
</dbReference>
<dbReference type="PROSITE" id="PS51068">
    <property type="entry name" value="FPG_CAT"/>
    <property type="match status" value="1"/>
</dbReference>
<evidence type="ECO:0000256" key="10">
    <source>
        <dbReference type="ARBA" id="ARBA00023204"/>
    </source>
</evidence>
<protein>
    <recommendedName>
        <fullName evidence="15">Formamidopyrimidine-DNA glycosylase</fullName>
        <shortName evidence="15">Fapy-DNA glycosylase</shortName>
        <ecNumber evidence="15">3.2.2.23</ecNumber>
    </recommendedName>
    <alternativeName>
        <fullName evidence="15">DNA-(apurinic or apyrimidinic site) lyase MutM</fullName>
        <shortName evidence="15">AP lyase MutM</shortName>
        <ecNumber evidence="15">4.2.99.18</ecNumber>
    </alternativeName>
</protein>
<gene>
    <name evidence="15 18" type="primary">mutM</name>
    <name evidence="15" type="synonym">fpg</name>
    <name evidence="18" type="ORF">EVA92_04720</name>
</gene>